<feature type="region of interest" description="Disordered" evidence="1">
    <location>
        <begin position="65"/>
        <end position="90"/>
    </location>
</feature>
<name>A0ABS3RG01_9ACTN</name>
<dbReference type="RefSeq" id="WP_208274265.1">
    <property type="nucleotide sequence ID" value="NZ_BAAAGM010000076.1"/>
</dbReference>
<sequence length="186" mass="19626">MDQPARPVPDSAATQADLLNLAGVLEAAVLLSSPACETSALADGRHRSALRLGQLSLLRQMRALSAMPNSPPNSSHSIAPDDGSTADRDLGPQVAANTLADALVRLMFALSMDLHRVLARISAPAAHPTGRTGRTGRSSVRLHPDREEVQVIVRQAIAELDQMVHQTRALVFAHMDGATPAEPGAD</sequence>
<proteinExistence type="predicted"/>
<dbReference type="Proteomes" id="UP000666915">
    <property type="component" value="Unassembled WGS sequence"/>
</dbReference>
<evidence type="ECO:0000313" key="3">
    <source>
        <dbReference type="Proteomes" id="UP000666915"/>
    </source>
</evidence>
<accession>A0ABS3RG01</accession>
<gene>
    <name evidence="2" type="ORF">J4557_47430</name>
</gene>
<reference evidence="2 3" key="1">
    <citation type="submission" date="2021-03" db="EMBL/GenBank/DDBJ databases">
        <authorList>
            <person name="Kanchanasin P."/>
            <person name="Saeng-In P."/>
            <person name="Phongsopitanun W."/>
            <person name="Yuki M."/>
            <person name="Kudo T."/>
            <person name="Ohkuma M."/>
            <person name="Tanasupawat S."/>
        </authorList>
    </citation>
    <scope>NUCLEOTIDE SEQUENCE [LARGE SCALE GENOMIC DNA]</scope>
    <source>
        <strain evidence="2 3">L46</strain>
    </source>
</reference>
<dbReference type="EMBL" id="JAGEOK010000063">
    <property type="protein sequence ID" value="MBO2445161.1"/>
    <property type="molecule type" value="Genomic_DNA"/>
</dbReference>
<keyword evidence="3" id="KW-1185">Reference proteome</keyword>
<protein>
    <submittedName>
        <fullName evidence="2">Uncharacterized protein</fullName>
    </submittedName>
</protein>
<comment type="caution">
    <text evidence="2">The sequence shown here is derived from an EMBL/GenBank/DDBJ whole genome shotgun (WGS) entry which is preliminary data.</text>
</comment>
<evidence type="ECO:0000256" key="1">
    <source>
        <dbReference type="SAM" id="MobiDB-lite"/>
    </source>
</evidence>
<evidence type="ECO:0000313" key="2">
    <source>
        <dbReference type="EMBL" id="MBO2445161.1"/>
    </source>
</evidence>
<organism evidence="2 3">
    <name type="scientific">Actinomadura nitritigenes</name>
    <dbReference type="NCBI Taxonomy" id="134602"/>
    <lineage>
        <taxon>Bacteria</taxon>
        <taxon>Bacillati</taxon>
        <taxon>Actinomycetota</taxon>
        <taxon>Actinomycetes</taxon>
        <taxon>Streptosporangiales</taxon>
        <taxon>Thermomonosporaceae</taxon>
        <taxon>Actinomadura</taxon>
    </lineage>
</organism>